<feature type="transmembrane region" description="Helical" evidence="14">
    <location>
        <begin position="703"/>
        <end position="723"/>
    </location>
</feature>
<dbReference type="GO" id="GO:0016705">
    <property type="term" value="F:oxidoreductase activity, acting on paired donors, with incorporation or reduction of molecular oxygen"/>
    <property type="evidence" value="ECO:0007669"/>
    <property type="project" value="InterPro"/>
</dbReference>
<dbReference type="InterPro" id="IPR017972">
    <property type="entry name" value="Cyt_P450_CS"/>
</dbReference>
<dbReference type="InterPro" id="IPR001128">
    <property type="entry name" value="Cyt_P450"/>
</dbReference>
<feature type="transmembrane region" description="Helical" evidence="14">
    <location>
        <begin position="12"/>
        <end position="32"/>
    </location>
</feature>
<evidence type="ECO:0000256" key="14">
    <source>
        <dbReference type="SAM" id="Phobius"/>
    </source>
</evidence>
<keyword evidence="7 14" id="KW-1133">Transmembrane helix</keyword>
<keyword evidence="16" id="KW-1185">Reference proteome</keyword>
<dbReference type="InterPro" id="IPR002401">
    <property type="entry name" value="Cyt_P450_E_grp-I"/>
</dbReference>
<dbReference type="InterPro" id="IPR036396">
    <property type="entry name" value="Cyt_P450_sf"/>
</dbReference>
<evidence type="ECO:0000256" key="13">
    <source>
        <dbReference type="SAM" id="MobiDB-lite"/>
    </source>
</evidence>
<keyword evidence="9 12" id="KW-0408">Iron</keyword>
<evidence type="ECO:0000256" key="5">
    <source>
        <dbReference type="ARBA" id="ARBA00022692"/>
    </source>
</evidence>
<dbReference type="STRING" id="28573.A0A0U1LP52"/>
<evidence type="ECO:0000256" key="6">
    <source>
        <dbReference type="ARBA" id="ARBA00022723"/>
    </source>
</evidence>
<dbReference type="PRINTS" id="PR00385">
    <property type="entry name" value="P450"/>
</dbReference>
<reference evidence="15 16" key="1">
    <citation type="submission" date="2015-04" db="EMBL/GenBank/DDBJ databases">
        <authorList>
            <person name="Syromyatnikov M.Y."/>
            <person name="Popov V.N."/>
        </authorList>
    </citation>
    <scope>NUCLEOTIDE SEQUENCE [LARGE SCALE GENOMIC DNA]</scope>
    <source>
        <strain evidence="15">WF-38-12</strain>
    </source>
</reference>
<evidence type="ECO:0000256" key="12">
    <source>
        <dbReference type="PIRSR" id="PIRSR602401-1"/>
    </source>
</evidence>
<keyword evidence="8" id="KW-0560">Oxidoreductase</keyword>
<accession>A0A0U1LP52</accession>
<organism evidence="15 16">
    <name type="scientific">Talaromyces islandicus</name>
    <name type="common">Penicillium islandicum</name>
    <dbReference type="NCBI Taxonomy" id="28573"/>
    <lineage>
        <taxon>Eukaryota</taxon>
        <taxon>Fungi</taxon>
        <taxon>Dikarya</taxon>
        <taxon>Ascomycota</taxon>
        <taxon>Pezizomycotina</taxon>
        <taxon>Eurotiomycetes</taxon>
        <taxon>Eurotiomycetidae</taxon>
        <taxon>Eurotiales</taxon>
        <taxon>Trichocomaceae</taxon>
        <taxon>Talaromyces</taxon>
        <taxon>Talaromyces sect. Islandici</taxon>
    </lineage>
</organism>
<dbReference type="EMBL" id="CVMT01000001">
    <property type="protein sequence ID" value="CRG84231.1"/>
    <property type="molecule type" value="Genomic_DNA"/>
</dbReference>
<dbReference type="Gene3D" id="1.10.630.10">
    <property type="entry name" value="Cytochrome P450"/>
    <property type="match status" value="1"/>
</dbReference>
<proteinExistence type="inferred from homology"/>
<evidence type="ECO:0000313" key="16">
    <source>
        <dbReference type="Proteomes" id="UP000054383"/>
    </source>
</evidence>
<feature type="binding site" description="axial binding residue" evidence="12">
    <location>
        <position position="445"/>
    </location>
    <ligand>
        <name>heme</name>
        <dbReference type="ChEBI" id="CHEBI:30413"/>
    </ligand>
    <ligandPart>
        <name>Fe</name>
        <dbReference type="ChEBI" id="CHEBI:18248"/>
    </ligandPart>
</feature>
<dbReference type="GO" id="GO:0004497">
    <property type="term" value="F:monooxygenase activity"/>
    <property type="evidence" value="ECO:0007669"/>
    <property type="project" value="UniProtKB-KW"/>
</dbReference>
<comment type="cofactor">
    <cofactor evidence="1 12">
        <name>heme</name>
        <dbReference type="ChEBI" id="CHEBI:30413"/>
    </cofactor>
</comment>
<dbReference type="GO" id="GO:0020037">
    <property type="term" value="F:heme binding"/>
    <property type="evidence" value="ECO:0007669"/>
    <property type="project" value="InterPro"/>
</dbReference>
<gene>
    <name evidence="15" type="ORF">PISL3812_01544</name>
</gene>
<keyword evidence="10" id="KW-0503">Monooxygenase</keyword>
<name>A0A0U1LP52_TALIS</name>
<evidence type="ECO:0000256" key="10">
    <source>
        <dbReference type="ARBA" id="ARBA00023033"/>
    </source>
</evidence>
<dbReference type="CDD" id="cd11062">
    <property type="entry name" value="CYP58-like"/>
    <property type="match status" value="1"/>
</dbReference>
<protein>
    <submittedName>
        <fullName evidence="15">Trichodiene oxygenase</fullName>
    </submittedName>
</protein>
<evidence type="ECO:0000256" key="9">
    <source>
        <dbReference type="ARBA" id="ARBA00023004"/>
    </source>
</evidence>
<dbReference type="AlphaFoldDB" id="A0A0U1LP52"/>
<comment type="similarity">
    <text evidence="3">Belongs to the cytochrome P450 family.</text>
</comment>
<sequence length="808" mass="91202">MQFAYSWEQGLGLALASWALYLIAGAVYRLYFHPLARFPGPRIAAVTGWYETYHDLIRRGMFVWELEKMHEKYGPIIRINPNELHIKDSDFYDELYAPASKKRDKYKDFVILSGTPNASFATVAHNHHRLRRSALNPFFSKMVVGRIEPLILEKVERLAARFTEAAQAKDKPVLQLDAAFMALTMDIICHYAYGESYNYLADDDFRARWREAMIEALENGILLRNFPWILPVMQSIPYSVLRRINPNAASLMEWADLVKRKVAIMMEEHAQGNKASGTIFHTVLDSDLPPEEKSAARLLDEGQSVVGAGSETTANTLTIIMFYLLRDKSLLQKLRAELASATIETPMLPSLEKLPYMTAVINEGLRLNVGVMSRSPRIAHEVINYKGWQIPAGTPVSESSYFVQQDPSIFPNPEEFVPERWIEAQEKGFRLDRYLVCFSKGSRACIGINLAYAELYLTLAKIVPRFEMELFETDVTDIKPERDFFVAVPRLDSKGLPAFSRTDNGTDYATNVLQSGRKLTRVYGTDDYFNKNDAMDFPGNNEQRLSLALTFQIDAHSNKLIISDMGEVSLTKPAEWSSQNQLENEGDDDIFLLENPVVVSAPAGDHDGINLPWFDTADAVLMFHFVHRDYASVRLRVAWRENGQKVEVWPDVGVSTSRSSVHDGIRLISLTLNSDEDSQGIAAASVPPPPLSFSPSATYHIRLTLLAVLAPLTILILGIFFVVRSAISITLTFLSQFFWVVVFVLVARWLCKGRPPVGEFVQEVMDEGKALSGRARESLSRWVPSGRKDEEHVAVQDSNPSLESERKE</sequence>
<dbReference type="SUPFAM" id="SSF48264">
    <property type="entry name" value="Cytochrome P450"/>
    <property type="match status" value="1"/>
</dbReference>
<keyword evidence="6 12" id="KW-0479">Metal-binding</keyword>
<evidence type="ECO:0000256" key="2">
    <source>
        <dbReference type="ARBA" id="ARBA00004167"/>
    </source>
</evidence>
<dbReference type="InterPro" id="IPR050121">
    <property type="entry name" value="Cytochrome_P450_monoxygenase"/>
</dbReference>
<feature type="region of interest" description="Disordered" evidence="13">
    <location>
        <begin position="782"/>
        <end position="808"/>
    </location>
</feature>
<dbReference type="FunFam" id="1.10.630.10:FF:000069">
    <property type="entry name" value="Cytochrome P450, putative (Eurofung)"/>
    <property type="match status" value="1"/>
</dbReference>
<dbReference type="PANTHER" id="PTHR24305:SF157">
    <property type="entry name" value="N-ACETYLTRYPTOPHAN 6-HYDROXYLASE IVOC-RELATED"/>
    <property type="match status" value="1"/>
</dbReference>
<keyword evidence="11 14" id="KW-0472">Membrane</keyword>
<dbReference type="PANTHER" id="PTHR24305">
    <property type="entry name" value="CYTOCHROME P450"/>
    <property type="match status" value="1"/>
</dbReference>
<dbReference type="Proteomes" id="UP000054383">
    <property type="component" value="Unassembled WGS sequence"/>
</dbReference>
<dbReference type="OrthoDB" id="3945418at2759"/>
<feature type="transmembrane region" description="Helical" evidence="14">
    <location>
        <begin position="729"/>
        <end position="750"/>
    </location>
</feature>
<evidence type="ECO:0000256" key="8">
    <source>
        <dbReference type="ARBA" id="ARBA00023002"/>
    </source>
</evidence>
<dbReference type="Pfam" id="PF00067">
    <property type="entry name" value="p450"/>
    <property type="match status" value="1"/>
</dbReference>
<keyword evidence="4 12" id="KW-0349">Heme</keyword>
<keyword evidence="5 14" id="KW-0812">Transmembrane</keyword>
<evidence type="ECO:0000256" key="11">
    <source>
        <dbReference type="ARBA" id="ARBA00023136"/>
    </source>
</evidence>
<dbReference type="PROSITE" id="PS00086">
    <property type="entry name" value="CYTOCHROME_P450"/>
    <property type="match status" value="1"/>
</dbReference>
<evidence type="ECO:0000256" key="4">
    <source>
        <dbReference type="ARBA" id="ARBA00022617"/>
    </source>
</evidence>
<dbReference type="GO" id="GO:0005506">
    <property type="term" value="F:iron ion binding"/>
    <property type="evidence" value="ECO:0007669"/>
    <property type="project" value="InterPro"/>
</dbReference>
<comment type="subcellular location">
    <subcellularLocation>
        <location evidence="2">Membrane</location>
        <topology evidence="2">Single-pass membrane protein</topology>
    </subcellularLocation>
</comment>
<evidence type="ECO:0000313" key="15">
    <source>
        <dbReference type="EMBL" id="CRG84231.1"/>
    </source>
</evidence>
<evidence type="ECO:0000256" key="7">
    <source>
        <dbReference type="ARBA" id="ARBA00022989"/>
    </source>
</evidence>
<dbReference type="PRINTS" id="PR00463">
    <property type="entry name" value="EP450I"/>
</dbReference>
<evidence type="ECO:0000256" key="3">
    <source>
        <dbReference type="ARBA" id="ARBA00010617"/>
    </source>
</evidence>
<dbReference type="GO" id="GO:0016020">
    <property type="term" value="C:membrane"/>
    <property type="evidence" value="ECO:0007669"/>
    <property type="project" value="UniProtKB-SubCell"/>
</dbReference>
<evidence type="ECO:0000256" key="1">
    <source>
        <dbReference type="ARBA" id="ARBA00001971"/>
    </source>
</evidence>